<evidence type="ECO:0000313" key="2">
    <source>
        <dbReference type="Proteomes" id="UP000095255"/>
    </source>
</evidence>
<dbReference type="EMBL" id="MJAT01000001">
    <property type="protein sequence ID" value="OEH87056.1"/>
    <property type="molecule type" value="Genomic_DNA"/>
</dbReference>
<sequence length="115" mass="13671">MMLLFQIDAIHLCVVEAFEYPGDKRFHRFFPMKEDDFYFESDRSENYTIIEISIFEGRRKETKKNLLRLLFERIEKELHIAPKDIEITIIEIPASNWGIRGVTGDELALNYKVDV</sequence>
<reference evidence="1 2" key="1">
    <citation type="submission" date="2016-09" db="EMBL/GenBank/DDBJ databases">
        <title>Desulfuribacillus arsenicus sp. nov., an obligately anaerobic, dissimilatory arsenic- and antimonate-reducing bacterium isolated from anoxic sediments.</title>
        <authorList>
            <person name="Abin C.A."/>
            <person name="Hollibaugh J.T."/>
        </authorList>
    </citation>
    <scope>NUCLEOTIDE SEQUENCE [LARGE SCALE GENOMIC DNA]</scope>
    <source>
        <strain evidence="1 2">MLFW-2</strain>
    </source>
</reference>
<accession>A0A1E5LA95</accession>
<dbReference type="PANTHER" id="PTHR38460">
    <property type="entry name" value="TAUTOMERASE YOLI-RELATED"/>
    <property type="match status" value="1"/>
</dbReference>
<keyword evidence="2" id="KW-1185">Reference proteome</keyword>
<dbReference type="OrthoDB" id="9804765at2"/>
<gene>
    <name evidence="1" type="ORF">BHU72_01710</name>
</gene>
<name>A0A1E5LA95_9FIRM</name>
<dbReference type="STRING" id="1390249.BHU72_01710"/>
<dbReference type="InterPro" id="IPR014347">
    <property type="entry name" value="Tautomerase/MIF_sf"/>
</dbReference>
<dbReference type="PANTHER" id="PTHR38460:SF1">
    <property type="entry name" value="TAUTOMERASE YOLI-RELATED"/>
    <property type="match status" value="1"/>
</dbReference>
<dbReference type="Pfam" id="PF14552">
    <property type="entry name" value="Tautomerase_2"/>
    <property type="match status" value="1"/>
</dbReference>
<proteinExistence type="predicted"/>
<organism evidence="1 2">
    <name type="scientific">Desulfuribacillus stibiiarsenatis</name>
    <dbReference type="NCBI Taxonomy" id="1390249"/>
    <lineage>
        <taxon>Bacteria</taxon>
        <taxon>Bacillati</taxon>
        <taxon>Bacillota</taxon>
        <taxon>Desulfuribacillia</taxon>
        <taxon>Desulfuribacillales</taxon>
        <taxon>Desulfuribacillaceae</taxon>
        <taxon>Desulfuribacillus</taxon>
    </lineage>
</organism>
<dbReference type="Proteomes" id="UP000095255">
    <property type="component" value="Unassembled WGS sequence"/>
</dbReference>
<dbReference type="SUPFAM" id="SSF55331">
    <property type="entry name" value="Tautomerase/MIF"/>
    <property type="match status" value="1"/>
</dbReference>
<dbReference type="RefSeq" id="WP_069700933.1">
    <property type="nucleotide sequence ID" value="NZ_MJAT01000001.1"/>
</dbReference>
<dbReference type="Gene3D" id="3.30.429.10">
    <property type="entry name" value="Macrophage Migration Inhibitory Factor"/>
    <property type="match status" value="1"/>
</dbReference>
<dbReference type="InterPro" id="IPR037479">
    <property type="entry name" value="Tauto_MSAD"/>
</dbReference>
<comment type="caution">
    <text evidence="1">The sequence shown here is derived from an EMBL/GenBank/DDBJ whole genome shotgun (WGS) entry which is preliminary data.</text>
</comment>
<dbReference type="AlphaFoldDB" id="A0A1E5LA95"/>
<protein>
    <submittedName>
        <fullName evidence="1">4-oxalocrotonate tautomerase</fullName>
    </submittedName>
</protein>
<evidence type="ECO:0000313" key="1">
    <source>
        <dbReference type="EMBL" id="OEH87056.1"/>
    </source>
</evidence>